<reference evidence="1 2" key="2">
    <citation type="journal article" date="2011" name="Mol. Biol. Evol.">
        <title>Unity in variety--the pan-genome of the Chlamydiae.</title>
        <authorList>
            <person name="Collingro A."/>
            <person name="Tischler P."/>
            <person name="Weinmaier T."/>
            <person name="Penz T."/>
            <person name="Heinz E."/>
            <person name="Brunham R.C."/>
            <person name="Read T.D."/>
            <person name="Bavoil P.M."/>
            <person name="Sachse K."/>
            <person name="Kahane S."/>
            <person name="Friedman M.G."/>
            <person name="Rattei T."/>
            <person name="Myers G.S."/>
            <person name="Horn M."/>
        </authorList>
    </citation>
    <scope>NUCLEOTIDE SEQUENCE [LARGE SCALE GENOMIC DNA]</scope>
    <source>
        <strain evidence="2">ATCC VR-1471 / Z</strain>
        <plasmid evidence="1 2">pSn</plasmid>
    </source>
</reference>
<dbReference type="EMBL" id="FR872581">
    <property type="protein sequence ID" value="CCB87858.1"/>
    <property type="molecule type" value="Genomic_DNA"/>
</dbReference>
<dbReference type="Proteomes" id="UP000000496">
    <property type="component" value="Plasmid pSn"/>
</dbReference>
<organism evidence="1 2">
    <name type="scientific">Simkania negevensis (strain ATCC VR-1471 / DSM 27360 / Z)</name>
    <dbReference type="NCBI Taxonomy" id="331113"/>
    <lineage>
        <taxon>Bacteria</taxon>
        <taxon>Pseudomonadati</taxon>
        <taxon>Chlamydiota</taxon>
        <taxon>Chlamydiia</taxon>
        <taxon>Parachlamydiales</taxon>
        <taxon>Simkaniaceae</taxon>
        <taxon>Simkania</taxon>
    </lineage>
</organism>
<sequence length="191" mass="22101">MVAEIPEFGESVFQPYKASEENTSEIWNGREIRVANSLKSSRFAQTKISSLSLDSQENSPIAQSISRASLPLRGWNHESFPTPPTKPILTPVLDGDTCLYYARSFKTHLLKWMHDSFVKKDLMDECDYDQIEGILQMLVDEVQNYVSMAGLYSTNVDWKGVLYPLNRLFQFWNYKWKNYNVPPSPYDYPLP</sequence>
<dbReference type="KEGG" id="sng:SNE_B24990"/>
<name>F8L312_SIMNZ</name>
<proteinExistence type="predicted"/>
<gene>
    <name evidence="1" type="ordered locus">SNE_B24990</name>
</gene>
<geneLocation type="plasmid" evidence="1 2">
    <name>pSn</name>
</geneLocation>
<keyword evidence="1" id="KW-0614">Plasmid</keyword>
<dbReference type="HOGENOM" id="CLU_1420589_0_0_0"/>
<accession>F8L312</accession>
<keyword evidence="2" id="KW-1185">Reference proteome</keyword>
<protein>
    <submittedName>
        <fullName evidence="1">Uncharacterized protein</fullName>
    </submittedName>
</protein>
<dbReference type="RefSeq" id="WP_013935092.1">
    <property type="nucleotide sequence ID" value="NC_015710.1"/>
</dbReference>
<reference key="1">
    <citation type="journal article" date="2011" name="Mol. Biol. Evol.">
        <title>Unity in variety -- the pan-genome of the Chlamydiae.</title>
        <authorList>
            <person name="Collingro A."/>
            <person name="Tischler P."/>
            <person name="Weinmaier T."/>
            <person name="Penz T."/>
            <person name="Heinz E."/>
            <person name="Brunham R.C."/>
            <person name="Read T.D."/>
            <person name="Bavoil P.M."/>
            <person name="Sachse K."/>
            <person name="Kahane S."/>
            <person name="Friedman M.G."/>
            <person name="Rattei T."/>
            <person name="Myers G.S.A."/>
            <person name="Horn M."/>
        </authorList>
    </citation>
    <scope>NUCLEOTIDE SEQUENCE</scope>
    <source>
        <strain>Z</strain>
    </source>
</reference>
<evidence type="ECO:0000313" key="1">
    <source>
        <dbReference type="EMBL" id="CCB87858.1"/>
    </source>
</evidence>
<dbReference type="AlphaFoldDB" id="F8L312"/>
<evidence type="ECO:0000313" key="2">
    <source>
        <dbReference type="Proteomes" id="UP000000496"/>
    </source>
</evidence>